<keyword evidence="2" id="KW-1185">Reference proteome</keyword>
<name>A0ACC1JDK9_9FUNG</name>
<protein>
    <submittedName>
        <fullName evidence="1">Sec1 domain-containing protein 2</fullName>
    </submittedName>
</protein>
<gene>
    <name evidence="1" type="primary">SCFD2</name>
    <name evidence="1" type="ORF">FBU59_001624</name>
</gene>
<evidence type="ECO:0000313" key="2">
    <source>
        <dbReference type="Proteomes" id="UP001150603"/>
    </source>
</evidence>
<dbReference type="EMBL" id="JANBPW010000755">
    <property type="protein sequence ID" value="KAJ1948378.1"/>
    <property type="molecule type" value="Genomic_DNA"/>
</dbReference>
<comment type="caution">
    <text evidence="1">The sequence shown here is derived from an EMBL/GenBank/DDBJ whole genome shotgun (WGS) entry which is preliminary data.</text>
</comment>
<organism evidence="1 2">
    <name type="scientific">Linderina macrospora</name>
    <dbReference type="NCBI Taxonomy" id="4868"/>
    <lineage>
        <taxon>Eukaryota</taxon>
        <taxon>Fungi</taxon>
        <taxon>Fungi incertae sedis</taxon>
        <taxon>Zoopagomycota</taxon>
        <taxon>Kickxellomycotina</taxon>
        <taxon>Kickxellomycetes</taxon>
        <taxon>Kickxellales</taxon>
        <taxon>Kickxellaceae</taxon>
        <taxon>Linderina</taxon>
    </lineage>
</organism>
<dbReference type="Proteomes" id="UP001150603">
    <property type="component" value="Unassembled WGS sequence"/>
</dbReference>
<proteinExistence type="predicted"/>
<accession>A0ACC1JDK9</accession>
<sequence length="308" mass="33954">MLNAVALSEDLFVVPDSSRVFPSISDERDGREDESTRPMVDRVALNVAAILDSLRLEGDFYSLGGMSRRISRRSMGVMNNRSRVSGRPKAAVVIIDRTLDLVSPLHHSSHMLDMLYRALPSLTLDQCDHDREASGQSLLSMLCAQSANGGGVGLWETLFLQDRMVALQILRRELVGVLKAADRQIEQTLPPMTGKVTVAQLKALVDACLSNPHRLERADGMVVLAQAAVDMEQVKEAENWSQIEGAEKTLKLVLGGIKDSLAEAEQRSGEFGEDSVAGEMEAAWDQHSCDHLCDARAMRVCRQFRDTH</sequence>
<reference evidence="1" key="1">
    <citation type="submission" date="2022-07" db="EMBL/GenBank/DDBJ databases">
        <title>Phylogenomic reconstructions and comparative analyses of Kickxellomycotina fungi.</title>
        <authorList>
            <person name="Reynolds N.K."/>
            <person name="Stajich J.E."/>
            <person name="Barry K."/>
            <person name="Grigoriev I.V."/>
            <person name="Crous P."/>
            <person name="Smith M.E."/>
        </authorList>
    </citation>
    <scope>NUCLEOTIDE SEQUENCE</scope>
    <source>
        <strain evidence="1">NRRL 5244</strain>
    </source>
</reference>
<evidence type="ECO:0000313" key="1">
    <source>
        <dbReference type="EMBL" id="KAJ1948378.1"/>
    </source>
</evidence>